<dbReference type="InterPro" id="IPR013216">
    <property type="entry name" value="Methyltransf_11"/>
</dbReference>
<dbReference type="AlphaFoldDB" id="A0A2L1GQY8"/>
<dbReference type="RefSeq" id="WP_104937270.1">
    <property type="nucleotide sequence ID" value="NZ_CP021255.1"/>
</dbReference>
<dbReference type="Gene3D" id="3.40.50.150">
    <property type="entry name" value="Vaccinia Virus protein VP39"/>
    <property type="match status" value="1"/>
</dbReference>
<feature type="transmembrane region" description="Helical" evidence="1">
    <location>
        <begin position="265"/>
        <end position="284"/>
    </location>
</feature>
<protein>
    <recommendedName>
        <fullName evidence="3">Methyltransferase type 11 domain-containing protein</fullName>
    </recommendedName>
</protein>
<dbReference type="OrthoDB" id="9780358at2"/>
<feature type="transmembrane region" description="Helical" evidence="1">
    <location>
        <begin position="773"/>
        <end position="795"/>
    </location>
</feature>
<dbReference type="PANTHER" id="PTHR33406">
    <property type="entry name" value="MEMBRANE PROTEIN MJ1562-RELATED"/>
    <property type="match status" value="1"/>
</dbReference>
<feature type="transmembrane region" description="Helical" evidence="1">
    <location>
        <begin position="741"/>
        <end position="761"/>
    </location>
</feature>
<reference evidence="4 5" key="1">
    <citation type="journal article" date="2018" name="MBio">
        <title>Insights into the evolution of host association through the isolation and characterization of a novel human periodontal pathobiont, Desulfobulbus oralis.</title>
        <authorList>
            <person name="Cross K.L."/>
            <person name="Chirania P."/>
            <person name="Xiong W."/>
            <person name="Beall C.J."/>
            <person name="Elkins J.G."/>
            <person name="Giannone R.J."/>
            <person name="Griffen A.L."/>
            <person name="Guss A.M."/>
            <person name="Hettich R.L."/>
            <person name="Joshi S.S."/>
            <person name="Mokrzan E.M."/>
            <person name="Martin R.K."/>
            <person name="Zhulin I.B."/>
            <person name="Leys E.J."/>
            <person name="Podar M."/>
        </authorList>
    </citation>
    <scope>NUCLEOTIDE SEQUENCE [LARGE SCALE GENOMIC DNA]</scope>
    <source>
        <strain evidence="4 5">ORNL</strain>
    </source>
</reference>
<sequence>MRLPLAPRACLLLLLSLAAAAALSWAALTRLQVDTDIVHAMPRTEAVLRDAMTIFASHPVHDQIAVDLALDEAAPDRLLALGQALEARMRASGLFAQVGNQEWGDLLPELVAGLPERLPHLLGREELEREVAPRLEAQALSAQVAACARTLAGMEGIGQARLIAGDPLNLRELLLAKMAPLAPVQGAVLYRGALLSRDQKHLLVTARPRLPGSDTGQARALAAFFADVEAGLLAPLRAQGLNPQCTPMGAYRAALDNEEVVRHDVAFALLLSTFGIALLLLFTFPRPWLGLLSLVPSLVGTAAALFVYSLIFRSVSILVLGFGGALISITVDYGISYLLLLDRRHETHGKAVARELQSIGGRIALLTTVGAFLALALSGFPLFAELGLFTALGFLGTYLFVMLVFPKIFPVLPPGPARPLPLRTLVRWLGSRGRAGAVLAALLLLLLLPFAKPVFHISLQEMNSVRPATQAAEARFTKIWGDMGSQVALMLRADSLERMQSENDRLLRQLAEDRRAERIGPYFAPAMLFPGEELARQHLADWRAFWTPERVQSVQEGLAEAGRKAGFAPDAFAPFLRLLHTEKLPENMAPPPGLLPLLGIRGGNGQGYAQFISVRPGPAYEAAAFFARYHGLAHIFDGPYFAERLGHLLCTNFIQGLALVVALVFFFHLVFSLNLRLSLLTMLPPFFAFVCTLGTLKLLGHPLDIPALMLAIVIFGMGDDYAVYTVYGFQRYLDSDHPSYLLARTTVFMSAASTLIGFGVLCCAEHPLLKSVGLTSLLGVGYSLLGASLLLPPLLRHAFREKPLPADSPLRPRVLQHFRLLEAYPRVFARCKLALDPMFRDLPELLAEKRDIHTIYDIGCGFGVPACWALERWPGARIYGVDPDPERVHVASRAVGERGEIRCGWATDRPFFTDRADLVLLLDMLHYLDGAALEKTLDQALKALAPGGLLLIRHSQKPAGPRSWRWHLEERRVRLAGHATFYRSADELAALLRRRNCSVLHSGPTAGDPELAWLLCQR</sequence>
<feature type="transmembrane region" description="Helical" evidence="1">
    <location>
        <begin position="705"/>
        <end position="729"/>
    </location>
</feature>
<feature type="transmembrane region" description="Helical" evidence="1">
    <location>
        <begin position="317"/>
        <end position="341"/>
    </location>
</feature>
<keyword evidence="2" id="KW-0732">Signal</keyword>
<feature type="chain" id="PRO_5014837268" description="Methyltransferase type 11 domain-containing protein" evidence="2">
    <location>
        <begin position="27"/>
        <end position="1018"/>
    </location>
</feature>
<dbReference type="InterPro" id="IPR050545">
    <property type="entry name" value="Mycobact_MmpL"/>
</dbReference>
<feature type="transmembrane region" description="Helical" evidence="1">
    <location>
        <begin position="653"/>
        <end position="671"/>
    </location>
</feature>
<accession>A0A2L1GQY8</accession>
<feature type="transmembrane region" description="Helical" evidence="1">
    <location>
        <begin position="291"/>
        <end position="311"/>
    </location>
</feature>
<dbReference type="GO" id="GO:0005886">
    <property type="term" value="C:plasma membrane"/>
    <property type="evidence" value="ECO:0007669"/>
    <property type="project" value="TreeGrafter"/>
</dbReference>
<dbReference type="EMBL" id="CP021255">
    <property type="protein sequence ID" value="AVD72066.1"/>
    <property type="molecule type" value="Genomic_DNA"/>
</dbReference>
<organism evidence="4 5">
    <name type="scientific">Desulfobulbus oralis</name>
    <dbReference type="NCBI Taxonomy" id="1986146"/>
    <lineage>
        <taxon>Bacteria</taxon>
        <taxon>Pseudomonadati</taxon>
        <taxon>Thermodesulfobacteriota</taxon>
        <taxon>Desulfobulbia</taxon>
        <taxon>Desulfobulbales</taxon>
        <taxon>Desulfobulbaceae</taxon>
        <taxon>Desulfobulbus</taxon>
    </lineage>
</organism>
<keyword evidence="1" id="KW-0812">Transmembrane</keyword>
<dbReference type="Gene3D" id="1.20.1640.10">
    <property type="entry name" value="Multidrug efflux transporter AcrB transmembrane domain"/>
    <property type="match status" value="2"/>
</dbReference>
<dbReference type="GO" id="GO:0008757">
    <property type="term" value="F:S-adenosylmethionine-dependent methyltransferase activity"/>
    <property type="evidence" value="ECO:0007669"/>
    <property type="project" value="InterPro"/>
</dbReference>
<feature type="signal peptide" evidence="2">
    <location>
        <begin position="1"/>
        <end position="26"/>
    </location>
</feature>
<dbReference type="CDD" id="cd02440">
    <property type="entry name" value="AdoMet_MTases"/>
    <property type="match status" value="1"/>
</dbReference>
<evidence type="ECO:0000256" key="2">
    <source>
        <dbReference type="SAM" id="SignalP"/>
    </source>
</evidence>
<feature type="domain" description="Methyltransferase type 11" evidence="3">
    <location>
        <begin position="857"/>
        <end position="952"/>
    </location>
</feature>
<gene>
    <name evidence="4" type="ORF">CAY53_11750</name>
</gene>
<feature type="transmembrane region" description="Helical" evidence="1">
    <location>
        <begin position="678"/>
        <end position="699"/>
    </location>
</feature>
<feature type="transmembrane region" description="Helical" evidence="1">
    <location>
        <begin position="389"/>
        <end position="412"/>
    </location>
</feature>
<dbReference type="InterPro" id="IPR029063">
    <property type="entry name" value="SAM-dependent_MTases_sf"/>
</dbReference>
<dbReference type="SUPFAM" id="SSF82866">
    <property type="entry name" value="Multidrug efflux transporter AcrB transmembrane domain"/>
    <property type="match status" value="2"/>
</dbReference>
<feature type="transmembrane region" description="Helical" evidence="1">
    <location>
        <begin position="362"/>
        <end position="383"/>
    </location>
</feature>
<dbReference type="SUPFAM" id="SSF53335">
    <property type="entry name" value="S-adenosyl-L-methionine-dependent methyltransferases"/>
    <property type="match status" value="1"/>
</dbReference>
<feature type="transmembrane region" description="Helical" evidence="1">
    <location>
        <begin position="433"/>
        <end position="451"/>
    </location>
</feature>
<keyword evidence="5" id="KW-1185">Reference proteome</keyword>
<evidence type="ECO:0000313" key="5">
    <source>
        <dbReference type="Proteomes" id="UP000239867"/>
    </source>
</evidence>
<name>A0A2L1GQY8_9BACT</name>
<dbReference type="PANTHER" id="PTHR33406:SF13">
    <property type="entry name" value="MEMBRANE PROTEIN YDFJ"/>
    <property type="match status" value="1"/>
</dbReference>
<evidence type="ECO:0000259" key="3">
    <source>
        <dbReference type="Pfam" id="PF08241"/>
    </source>
</evidence>
<dbReference type="KEGG" id="deo:CAY53_11750"/>
<dbReference type="Pfam" id="PF08241">
    <property type="entry name" value="Methyltransf_11"/>
    <property type="match status" value="1"/>
</dbReference>
<keyword evidence="1" id="KW-1133">Transmembrane helix</keyword>
<dbReference type="Proteomes" id="UP000239867">
    <property type="component" value="Chromosome"/>
</dbReference>
<proteinExistence type="predicted"/>
<evidence type="ECO:0000313" key="4">
    <source>
        <dbReference type="EMBL" id="AVD72066.1"/>
    </source>
</evidence>
<evidence type="ECO:0000256" key="1">
    <source>
        <dbReference type="SAM" id="Phobius"/>
    </source>
</evidence>
<keyword evidence="1" id="KW-0472">Membrane</keyword>